<dbReference type="PANTHER" id="PTHR42861">
    <property type="entry name" value="CALCIUM-TRANSPORTING ATPASE"/>
    <property type="match status" value="1"/>
</dbReference>
<dbReference type="Gene3D" id="2.70.150.10">
    <property type="entry name" value="Calcium-transporting ATPase, cytoplasmic transduction domain A"/>
    <property type="match status" value="1"/>
</dbReference>
<evidence type="ECO:0000256" key="9">
    <source>
        <dbReference type="ARBA" id="ARBA00023136"/>
    </source>
</evidence>
<dbReference type="PRINTS" id="PR00119">
    <property type="entry name" value="CATATPASE"/>
</dbReference>
<reference evidence="12 13" key="1">
    <citation type="submission" date="2020-08" db="EMBL/GenBank/DDBJ databases">
        <title>Genomic Encyclopedia of Type Strains, Phase IV (KMG-IV): sequencing the most valuable type-strain genomes for metagenomic binning, comparative biology and taxonomic classification.</title>
        <authorList>
            <person name="Goeker M."/>
        </authorList>
    </citation>
    <scope>NUCLEOTIDE SEQUENCE [LARGE SCALE GENOMIC DNA]</scope>
    <source>
        <strain evidence="12 13">DSM 27026</strain>
    </source>
</reference>
<dbReference type="SUPFAM" id="SSF81665">
    <property type="entry name" value="Calcium ATPase, transmembrane domain M"/>
    <property type="match status" value="1"/>
</dbReference>
<dbReference type="SFLD" id="SFLDS00003">
    <property type="entry name" value="Haloacid_Dehalogenase"/>
    <property type="match status" value="1"/>
</dbReference>
<feature type="domain" description="Cation-transporting P-type ATPase N-terminal" evidence="11">
    <location>
        <begin position="2"/>
        <end position="61"/>
    </location>
</feature>
<evidence type="ECO:0000256" key="2">
    <source>
        <dbReference type="ARBA" id="ARBA00008804"/>
    </source>
</evidence>
<dbReference type="SUPFAM" id="SSF81653">
    <property type="entry name" value="Calcium ATPase, transduction domain A"/>
    <property type="match status" value="1"/>
</dbReference>
<dbReference type="SFLD" id="SFLDG00002">
    <property type="entry name" value="C1.7:_P-type_atpase_like"/>
    <property type="match status" value="1"/>
</dbReference>
<dbReference type="SFLD" id="SFLDF00027">
    <property type="entry name" value="p-type_atpase"/>
    <property type="match status" value="1"/>
</dbReference>
<feature type="transmembrane region" description="Helical" evidence="10">
    <location>
        <begin position="645"/>
        <end position="662"/>
    </location>
</feature>
<proteinExistence type="inferred from homology"/>
<keyword evidence="13" id="KW-1185">Reference proteome</keyword>
<organism evidence="12 13">
    <name type="scientific">Acidocella aromatica</name>
    <dbReference type="NCBI Taxonomy" id="1303579"/>
    <lineage>
        <taxon>Bacteria</taxon>
        <taxon>Pseudomonadati</taxon>
        <taxon>Pseudomonadota</taxon>
        <taxon>Alphaproteobacteria</taxon>
        <taxon>Acetobacterales</taxon>
        <taxon>Acidocellaceae</taxon>
        <taxon>Acidocella</taxon>
    </lineage>
</organism>
<feature type="transmembrane region" description="Helical" evidence="10">
    <location>
        <begin position="53"/>
        <end position="78"/>
    </location>
</feature>
<dbReference type="Gene3D" id="3.40.1110.10">
    <property type="entry name" value="Calcium-transporting ATPase, cytoplasmic domain N"/>
    <property type="match status" value="1"/>
</dbReference>
<sequence>MSEKIEQGLSTAEAAKLLKRFGANAVTEISESWLHALATKLWGPLPWMLEATILLELFLGHGPQAMIISVLLIFNAVLGMTQEARAKDAVAALRQTLAVTASVRRDGLWMRIDASGLVPGDQIKLALGAVVPADTKLTSGSVLIDQSMLTGESLPVERKPGELAYAGAMIRHGEATGIVMATGSHTYFGKTASLVQDAHGVSGEQRAVLSVVRDLALINGAVVLAMLAYAHAIGRTFDESVPLLLTALLASIPVALPSTFTLAAALSARRLVRGAVLPTRLAAINEAATMSLLCTDKTGTLTQNALSIHSILGFGGTAEDAVLAAAAAASSEGGDPVDQVLIDAARARGVAVPTAISFEPFDPARKYAQARLADGDLLRKGALGALVSVPLSAEQENAHKHLTEAGCRVLAVTRTSGTTTVLLGLLGLADPPREDAASLIATLHSLGVHVVMVTGDAPETAAVIAKSVGITGEVCESAMLEKLTAPGDYGVFAGVFPEQKFRLVKLFQRDGHVVGMCGDGTNDAPALRQAQMGIAVSTATDVAKAAAGLVLTSPGLAGILDAIREGRAAFQRIRTYTLSMVVRKIAFVFYLALGLVITGHAVLTPLLMVLLLIVNDFLTMAITTDRALPSSHPRHWRIGRIIGEGGIYGLATLGYATLMLQIGRGLWHLPLAQIRTLSFMTLMLAIQASIYVIREERWFWSSAPSIWLAGATVVMVSFSLLVAGCGILMAPLGWNILGAIIGGVLLFMLLLDLLKHIVAQVVLHI</sequence>
<evidence type="ECO:0000256" key="4">
    <source>
        <dbReference type="ARBA" id="ARBA00022692"/>
    </source>
</evidence>
<dbReference type="InterPro" id="IPR023299">
    <property type="entry name" value="ATPase_P-typ_cyto_dom_N"/>
</dbReference>
<dbReference type="InterPro" id="IPR008250">
    <property type="entry name" value="ATPase_P-typ_transduc_dom_A_sf"/>
</dbReference>
<dbReference type="InterPro" id="IPR001757">
    <property type="entry name" value="P_typ_ATPase"/>
</dbReference>
<dbReference type="RefSeq" id="WP_183266443.1">
    <property type="nucleotide sequence ID" value="NZ_JACHFJ010000006.1"/>
</dbReference>
<dbReference type="EMBL" id="JACHFJ010000006">
    <property type="protein sequence ID" value="MBB5373445.1"/>
    <property type="molecule type" value="Genomic_DNA"/>
</dbReference>
<keyword evidence="3" id="KW-0597">Phosphoprotein</keyword>
<evidence type="ECO:0000256" key="7">
    <source>
        <dbReference type="ARBA" id="ARBA00022967"/>
    </source>
</evidence>
<feature type="transmembrane region" description="Helical" evidence="10">
    <location>
        <begin position="736"/>
        <end position="754"/>
    </location>
</feature>
<feature type="transmembrane region" description="Helical" evidence="10">
    <location>
        <begin position="674"/>
        <end position="693"/>
    </location>
</feature>
<dbReference type="InterPro" id="IPR044492">
    <property type="entry name" value="P_typ_ATPase_HD_dom"/>
</dbReference>
<comment type="caution">
    <text evidence="12">The sequence shown here is derived from an EMBL/GenBank/DDBJ whole genome shotgun (WGS) entry which is preliminary data.</text>
</comment>
<dbReference type="InterPro" id="IPR036412">
    <property type="entry name" value="HAD-like_sf"/>
</dbReference>
<dbReference type="SUPFAM" id="SSF56784">
    <property type="entry name" value="HAD-like"/>
    <property type="match status" value="1"/>
</dbReference>
<evidence type="ECO:0000313" key="13">
    <source>
        <dbReference type="Proteomes" id="UP000553706"/>
    </source>
</evidence>
<dbReference type="InterPro" id="IPR059000">
    <property type="entry name" value="ATPase_P-type_domA"/>
</dbReference>
<feature type="transmembrane region" description="Helical" evidence="10">
    <location>
        <begin position="244"/>
        <end position="266"/>
    </location>
</feature>
<dbReference type="Proteomes" id="UP000553706">
    <property type="component" value="Unassembled WGS sequence"/>
</dbReference>
<dbReference type="GO" id="GO:0016020">
    <property type="term" value="C:membrane"/>
    <property type="evidence" value="ECO:0007669"/>
    <property type="project" value="UniProtKB-SubCell"/>
</dbReference>
<dbReference type="InterPro" id="IPR004014">
    <property type="entry name" value="ATPase_P-typ_cation-transptr_N"/>
</dbReference>
<feature type="transmembrane region" description="Helical" evidence="10">
    <location>
        <begin position="581"/>
        <end position="600"/>
    </location>
</feature>
<dbReference type="PROSITE" id="PS00154">
    <property type="entry name" value="ATPASE_E1_E2"/>
    <property type="match status" value="1"/>
</dbReference>
<dbReference type="SMART" id="SM00831">
    <property type="entry name" value="Cation_ATPase_N"/>
    <property type="match status" value="1"/>
</dbReference>
<keyword evidence="6" id="KW-0067">ATP-binding</keyword>
<dbReference type="FunFam" id="2.70.150.10:FF:000042">
    <property type="entry name" value="Plasma membrane ATPase"/>
    <property type="match status" value="1"/>
</dbReference>
<dbReference type="GO" id="GO:0015662">
    <property type="term" value="F:P-type ion transporter activity"/>
    <property type="evidence" value="ECO:0007669"/>
    <property type="project" value="UniProtKB-ARBA"/>
</dbReference>
<dbReference type="Gene3D" id="3.40.50.1000">
    <property type="entry name" value="HAD superfamily/HAD-like"/>
    <property type="match status" value="1"/>
</dbReference>
<evidence type="ECO:0000256" key="8">
    <source>
        <dbReference type="ARBA" id="ARBA00022989"/>
    </source>
</evidence>
<dbReference type="Gene3D" id="1.20.1110.10">
    <property type="entry name" value="Calcium-transporting ATPase, transmembrane domain"/>
    <property type="match status" value="1"/>
</dbReference>
<accession>A0A840VJU7</accession>
<dbReference type="AlphaFoldDB" id="A0A840VJU7"/>
<gene>
    <name evidence="12" type="ORF">HNP71_001705</name>
</gene>
<dbReference type="PRINTS" id="PR00120">
    <property type="entry name" value="HATPASE"/>
</dbReference>
<keyword evidence="7" id="KW-1278">Translocase</keyword>
<dbReference type="GO" id="GO:0005524">
    <property type="term" value="F:ATP binding"/>
    <property type="evidence" value="ECO:0007669"/>
    <property type="project" value="UniProtKB-KW"/>
</dbReference>
<feature type="transmembrane region" description="Helical" evidence="10">
    <location>
        <begin position="705"/>
        <end position="730"/>
    </location>
</feature>
<feature type="transmembrane region" description="Helical" evidence="10">
    <location>
        <begin position="215"/>
        <end position="232"/>
    </location>
</feature>
<dbReference type="GO" id="GO:0016887">
    <property type="term" value="F:ATP hydrolysis activity"/>
    <property type="evidence" value="ECO:0007669"/>
    <property type="project" value="InterPro"/>
</dbReference>
<dbReference type="Pfam" id="PF00702">
    <property type="entry name" value="Hydrolase"/>
    <property type="match status" value="1"/>
</dbReference>
<keyword evidence="4 10" id="KW-0812">Transmembrane</keyword>
<evidence type="ECO:0000256" key="5">
    <source>
        <dbReference type="ARBA" id="ARBA00022741"/>
    </source>
</evidence>
<evidence type="ECO:0000256" key="1">
    <source>
        <dbReference type="ARBA" id="ARBA00004141"/>
    </source>
</evidence>
<dbReference type="Pfam" id="PF00690">
    <property type="entry name" value="Cation_ATPase_N"/>
    <property type="match status" value="1"/>
</dbReference>
<evidence type="ECO:0000259" key="11">
    <source>
        <dbReference type="SMART" id="SM00831"/>
    </source>
</evidence>
<dbReference type="InterPro" id="IPR018303">
    <property type="entry name" value="ATPase_P-typ_P_site"/>
</dbReference>
<comment type="subcellular location">
    <subcellularLocation>
        <location evidence="1">Membrane</location>
        <topology evidence="1">Multi-pass membrane protein</topology>
    </subcellularLocation>
</comment>
<evidence type="ECO:0000256" key="3">
    <source>
        <dbReference type="ARBA" id="ARBA00022553"/>
    </source>
</evidence>
<name>A0A840VJU7_9PROT</name>
<comment type="similarity">
    <text evidence="2">Belongs to the cation transport ATPase (P-type) (TC 3.A.3) family. Type IIIA subfamily.</text>
</comment>
<feature type="transmembrane region" description="Helical" evidence="10">
    <location>
        <begin position="606"/>
        <end position="624"/>
    </location>
</feature>
<evidence type="ECO:0000256" key="6">
    <source>
        <dbReference type="ARBA" id="ARBA00022840"/>
    </source>
</evidence>
<dbReference type="Pfam" id="PF00122">
    <property type="entry name" value="E1-E2_ATPase"/>
    <property type="match status" value="1"/>
</dbReference>
<evidence type="ECO:0000256" key="10">
    <source>
        <dbReference type="SAM" id="Phobius"/>
    </source>
</evidence>
<dbReference type="NCBIfam" id="TIGR01494">
    <property type="entry name" value="ATPase_P-type"/>
    <property type="match status" value="2"/>
</dbReference>
<protein>
    <submittedName>
        <fullName evidence="12">H+-transporting ATPase</fullName>
    </submittedName>
</protein>
<keyword evidence="8 10" id="KW-1133">Transmembrane helix</keyword>
<dbReference type="InterPro" id="IPR023298">
    <property type="entry name" value="ATPase_P-typ_TM_dom_sf"/>
</dbReference>
<keyword evidence="9 10" id="KW-0472">Membrane</keyword>
<dbReference type="InterPro" id="IPR023214">
    <property type="entry name" value="HAD_sf"/>
</dbReference>
<keyword evidence="5" id="KW-0547">Nucleotide-binding</keyword>
<evidence type="ECO:0000313" key="12">
    <source>
        <dbReference type="EMBL" id="MBB5373445.1"/>
    </source>
</evidence>